<name>A0A4D6NBM7_VIGUN</name>
<protein>
    <submittedName>
        <fullName evidence="2">Uncharacterized protein</fullName>
    </submittedName>
</protein>
<accession>A0A4D6NBM7</accession>
<dbReference type="EMBL" id="CP039354">
    <property type="protein sequence ID" value="QCE11300.1"/>
    <property type="molecule type" value="Genomic_DNA"/>
</dbReference>
<evidence type="ECO:0000256" key="1">
    <source>
        <dbReference type="SAM" id="MobiDB-lite"/>
    </source>
</evidence>
<dbReference type="Proteomes" id="UP000501690">
    <property type="component" value="Linkage Group LG10"/>
</dbReference>
<reference evidence="2 3" key="1">
    <citation type="submission" date="2019-04" db="EMBL/GenBank/DDBJ databases">
        <title>An improved genome assembly and genetic linkage map for asparagus bean, Vigna unguiculata ssp. sesquipedialis.</title>
        <authorList>
            <person name="Xia Q."/>
            <person name="Zhang R."/>
            <person name="Dong Y."/>
        </authorList>
    </citation>
    <scope>NUCLEOTIDE SEQUENCE [LARGE SCALE GENOMIC DNA]</scope>
    <source>
        <tissue evidence="2">Leaf</tissue>
    </source>
</reference>
<feature type="compositionally biased region" description="Polar residues" evidence="1">
    <location>
        <begin position="41"/>
        <end position="55"/>
    </location>
</feature>
<evidence type="ECO:0000313" key="2">
    <source>
        <dbReference type="EMBL" id="QCE11300.1"/>
    </source>
</evidence>
<proteinExistence type="predicted"/>
<organism evidence="2 3">
    <name type="scientific">Vigna unguiculata</name>
    <name type="common">Cowpea</name>
    <dbReference type="NCBI Taxonomy" id="3917"/>
    <lineage>
        <taxon>Eukaryota</taxon>
        <taxon>Viridiplantae</taxon>
        <taxon>Streptophyta</taxon>
        <taxon>Embryophyta</taxon>
        <taxon>Tracheophyta</taxon>
        <taxon>Spermatophyta</taxon>
        <taxon>Magnoliopsida</taxon>
        <taxon>eudicotyledons</taxon>
        <taxon>Gunneridae</taxon>
        <taxon>Pentapetalae</taxon>
        <taxon>rosids</taxon>
        <taxon>fabids</taxon>
        <taxon>Fabales</taxon>
        <taxon>Fabaceae</taxon>
        <taxon>Papilionoideae</taxon>
        <taxon>50 kb inversion clade</taxon>
        <taxon>NPAAA clade</taxon>
        <taxon>indigoferoid/millettioid clade</taxon>
        <taxon>Phaseoleae</taxon>
        <taxon>Vigna</taxon>
    </lineage>
</organism>
<evidence type="ECO:0000313" key="3">
    <source>
        <dbReference type="Proteomes" id="UP000501690"/>
    </source>
</evidence>
<gene>
    <name evidence="2" type="ORF">DEO72_LG10g2533</name>
</gene>
<dbReference type="AlphaFoldDB" id="A0A4D6NBM7"/>
<sequence>MGMLHQAYSLIDRLAGDAYRLACSTSAPSITADTAWRDSSHSQAHALQEPTSSAGITWRDHPHC</sequence>
<feature type="region of interest" description="Disordered" evidence="1">
    <location>
        <begin position="39"/>
        <end position="64"/>
    </location>
</feature>
<keyword evidence="3" id="KW-1185">Reference proteome</keyword>